<organism evidence="2 3">
    <name type="scientific">Natronospira proteinivora</name>
    <dbReference type="NCBI Taxonomy" id="1807133"/>
    <lineage>
        <taxon>Bacteria</taxon>
        <taxon>Pseudomonadati</taxon>
        <taxon>Pseudomonadota</taxon>
        <taxon>Gammaproteobacteria</taxon>
        <taxon>Natronospirales</taxon>
        <taxon>Natronospiraceae</taxon>
        <taxon>Natronospira</taxon>
    </lineage>
</organism>
<accession>A0ABT1G6Z4</accession>
<gene>
    <name evidence="2" type="ORF">J2T60_001020</name>
</gene>
<name>A0ABT1G6Z4_9GAMM</name>
<feature type="transmembrane region" description="Helical" evidence="1">
    <location>
        <begin position="20"/>
        <end position="42"/>
    </location>
</feature>
<protein>
    <submittedName>
        <fullName evidence="2">Uncharacterized protein</fullName>
    </submittedName>
</protein>
<evidence type="ECO:0000313" key="3">
    <source>
        <dbReference type="Proteomes" id="UP001523550"/>
    </source>
</evidence>
<dbReference type="Proteomes" id="UP001523550">
    <property type="component" value="Unassembled WGS sequence"/>
</dbReference>
<sequence length="83" mass="9400">MSLDFFRLSDRTVRRLRITFIALIVLSLAGLGIFLLLDWLGLSTLEHPAVLLLVGMLLIAAVLEFGLESLRQAGRHEDGWWRP</sequence>
<keyword evidence="1" id="KW-1133">Transmembrane helix</keyword>
<evidence type="ECO:0000313" key="2">
    <source>
        <dbReference type="EMBL" id="MCP1727055.1"/>
    </source>
</evidence>
<dbReference type="RefSeq" id="WP_253446323.1">
    <property type="nucleotide sequence ID" value="NZ_JALJYF010000001.1"/>
</dbReference>
<dbReference type="EMBL" id="JALJYF010000001">
    <property type="protein sequence ID" value="MCP1727055.1"/>
    <property type="molecule type" value="Genomic_DNA"/>
</dbReference>
<keyword evidence="1" id="KW-0812">Transmembrane</keyword>
<comment type="caution">
    <text evidence="2">The sequence shown here is derived from an EMBL/GenBank/DDBJ whole genome shotgun (WGS) entry which is preliminary data.</text>
</comment>
<reference evidence="2 3" key="1">
    <citation type="submission" date="2022-03" db="EMBL/GenBank/DDBJ databases">
        <title>Genomic Encyclopedia of Type Strains, Phase III (KMG-III): the genomes of soil and plant-associated and newly described type strains.</title>
        <authorList>
            <person name="Whitman W."/>
        </authorList>
    </citation>
    <scope>NUCLEOTIDE SEQUENCE [LARGE SCALE GENOMIC DNA]</scope>
    <source>
        <strain evidence="2 3">BSker1</strain>
    </source>
</reference>
<feature type="transmembrane region" description="Helical" evidence="1">
    <location>
        <begin position="48"/>
        <end position="67"/>
    </location>
</feature>
<keyword evidence="1" id="KW-0472">Membrane</keyword>
<proteinExistence type="predicted"/>
<evidence type="ECO:0000256" key="1">
    <source>
        <dbReference type="SAM" id="Phobius"/>
    </source>
</evidence>
<keyword evidence="3" id="KW-1185">Reference proteome</keyword>